<evidence type="ECO:0000313" key="3">
    <source>
        <dbReference type="Proteomes" id="UP000289411"/>
    </source>
</evidence>
<keyword evidence="3" id="KW-1185">Reference proteome</keyword>
<comment type="caution">
    <text evidence="2">The sequence shown here is derived from an EMBL/GenBank/DDBJ whole genome shotgun (WGS) entry which is preliminary data.</text>
</comment>
<reference evidence="2 3" key="1">
    <citation type="submission" date="2018-09" db="EMBL/GenBank/DDBJ databases">
        <authorList>
            <person name="Grouzdev D.S."/>
            <person name="Krutkina M.S."/>
        </authorList>
    </citation>
    <scope>NUCLEOTIDE SEQUENCE [LARGE SCALE GENOMIC DNA]</scope>
    <source>
        <strain evidence="2 3">RmlP001</strain>
    </source>
</reference>
<organism evidence="2 3">
    <name type="scientific">Lichenibacterium ramalinae</name>
    <dbReference type="NCBI Taxonomy" id="2316527"/>
    <lineage>
        <taxon>Bacteria</taxon>
        <taxon>Pseudomonadati</taxon>
        <taxon>Pseudomonadota</taxon>
        <taxon>Alphaproteobacteria</taxon>
        <taxon>Hyphomicrobiales</taxon>
        <taxon>Lichenihabitantaceae</taxon>
        <taxon>Lichenibacterium</taxon>
    </lineage>
</organism>
<feature type="signal peptide" evidence="1">
    <location>
        <begin position="1"/>
        <end position="20"/>
    </location>
</feature>
<keyword evidence="1" id="KW-0732">Signal</keyword>
<protein>
    <submittedName>
        <fullName evidence="2">Uncharacterized protein</fullName>
    </submittedName>
</protein>
<dbReference type="Proteomes" id="UP000289411">
    <property type="component" value="Unassembled WGS sequence"/>
</dbReference>
<proteinExistence type="predicted"/>
<dbReference type="AlphaFoldDB" id="A0A4V1RIU5"/>
<dbReference type="RefSeq" id="WP_129218795.1">
    <property type="nucleotide sequence ID" value="NZ_QYBC01000006.1"/>
</dbReference>
<gene>
    <name evidence="2" type="ORF">D3272_08865</name>
</gene>
<evidence type="ECO:0000313" key="2">
    <source>
        <dbReference type="EMBL" id="RYB05687.1"/>
    </source>
</evidence>
<sequence length="124" mass="13124">MVRSGVIALLLGSQGAPALAADCSFAAFSTVPSVDMTTRWTVRSGRPCDMTVPVNDGIGASSMIVVDQAGDGTASTPTESRIRYVSRPGFVGHDRFVISRTAESMARRVLRGTAHWTVEVDVVP</sequence>
<evidence type="ECO:0000256" key="1">
    <source>
        <dbReference type="SAM" id="SignalP"/>
    </source>
</evidence>
<feature type="chain" id="PRO_5020319650" evidence="1">
    <location>
        <begin position="21"/>
        <end position="124"/>
    </location>
</feature>
<dbReference type="EMBL" id="QYBC01000006">
    <property type="protein sequence ID" value="RYB05687.1"/>
    <property type="molecule type" value="Genomic_DNA"/>
</dbReference>
<reference evidence="2 3" key="2">
    <citation type="submission" date="2019-02" db="EMBL/GenBank/DDBJ databases">
        <title>'Lichenibacterium ramalinii' gen. nov. sp. nov., 'Lichenibacterium minor' gen. nov. sp. nov.</title>
        <authorList>
            <person name="Pankratov T."/>
        </authorList>
    </citation>
    <scope>NUCLEOTIDE SEQUENCE [LARGE SCALE GENOMIC DNA]</scope>
    <source>
        <strain evidence="2 3">RmlP001</strain>
    </source>
</reference>
<accession>A0A4V1RIU5</accession>
<name>A0A4V1RIU5_9HYPH</name>
<dbReference type="OrthoDB" id="8239463at2"/>